<keyword evidence="1" id="KW-1133">Transmembrane helix</keyword>
<evidence type="ECO:0000313" key="4">
    <source>
        <dbReference type="EMBL" id="CAI8025160.1"/>
    </source>
</evidence>
<evidence type="ECO:0000256" key="1">
    <source>
        <dbReference type="SAM" id="Phobius"/>
    </source>
</evidence>
<reference evidence="4" key="1">
    <citation type="submission" date="2023-03" db="EMBL/GenBank/DDBJ databases">
        <authorList>
            <person name="Steffen K."/>
            <person name="Cardenas P."/>
        </authorList>
    </citation>
    <scope>NUCLEOTIDE SEQUENCE</scope>
</reference>
<dbReference type="InterPro" id="IPR036116">
    <property type="entry name" value="FN3_sf"/>
</dbReference>
<dbReference type="SUPFAM" id="SSF49265">
    <property type="entry name" value="Fibronectin type III"/>
    <property type="match status" value="1"/>
</dbReference>
<dbReference type="PROSITE" id="PS50853">
    <property type="entry name" value="FN3"/>
    <property type="match status" value="1"/>
</dbReference>
<keyword evidence="2" id="KW-0732">Signal</keyword>
<accession>A0AA35S813</accession>
<feature type="signal peptide" evidence="2">
    <location>
        <begin position="1"/>
        <end position="27"/>
    </location>
</feature>
<organism evidence="4 5">
    <name type="scientific">Geodia barretti</name>
    <name type="common">Barrett's horny sponge</name>
    <dbReference type="NCBI Taxonomy" id="519541"/>
    <lineage>
        <taxon>Eukaryota</taxon>
        <taxon>Metazoa</taxon>
        <taxon>Porifera</taxon>
        <taxon>Demospongiae</taxon>
        <taxon>Heteroscleromorpha</taxon>
        <taxon>Tetractinellida</taxon>
        <taxon>Astrophorina</taxon>
        <taxon>Geodiidae</taxon>
        <taxon>Geodia</taxon>
    </lineage>
</organism>
<feature type="chain" id="PRO_5041348537" description="Fibronectin type-III domain-containing protein" evidence="2">
    <location>
        <begin position="28"/>
        <end position="537"/>
    </location>
</feature>
<keyword evidence="1" id="KW-0812">Transmembrane</keyword>
<dbReference type="InterPro" id="IPR013783">
    <property type="entry name" value="Ig-like_fold"/>
</dbReference>
<keyword evidence="1" id="KW-0472">Membrane</keyword>
<feature type="domain" description="Fibronectin type-III" evidence="3">
    <location>
        <begin position="153"/>
        <end position="253"/>
    </location>
</feature>
<gene>
    <name evidence="4" type="ORF">GBAR_LOCUS14558</name>
</gene>
<protein>
    <recommendedName>
        <fullName evidence="3">Fibronectin type-III domain-containing protein</fullName>
    </recommendedName>
</protein>
<dbReference type="SMART" id="SM00060">
    <property type="entry name" value="FN3"/>
    <property type="match status" value="1"/>
</dbReference>
<dbReference type="EMBL" id="CASHTH010002124">
    <property type="protein sequence ID" value="CAI8025160.1"/>
    <property type="molecule type" value="Genomic_DNA"/>
</dbReference>
<evidence type="ECO:0000313" key="5">
    <source>
        <dbReference type="Proteomes" id="UP001174909"/>
    </source>
</evidence>
<name>A0AA35S813_GEOBA</name>
<evidence type="ECO:0000259" key="3">
    <source>
        <dbReference type="PROSITE" id="PS50853"/>
    </source>
</evidence>
<comment type="caution">
    <text evidence="4">The sequence shown here is derived from an EMBL/GenBank/DDBJ whole genome shotgun (WGS) entry which is preliminary data.</text>
</comment>
<dbReference type="InterPro" id="IPR003961">
    <property type="entry name" value="FN3_dom"/>
</dbReference>
<dbReference type="Proteomes" id="UP001174909">
    <property type="component" value="Unassembled WGS sequence"/>
</dbReference>
<dbReference type="CDD" id="cd00063">
    <property type="entry name" value="FN3"/>
    <property type="match status" value="1"/>
</dbReference>
<keyword evidence="5" id="KW-1185">Reference proteome</keyword>
<dbReference type="Gene3D" id="2.60.40.10">
    <property type="entry name" value="Immunoglobulins"/>
    <property type="match status" value="1"/>
</dbReference>
<sequence>MNVAMREIPLLWLGIAISVVFIVTAEAQVSAVASFNDSRCAWQMVCPNDPLLFTCTVTKSTSELAEVTLPSGEGVQVTIGNTTQEVGATPLPDGVTVQSHDAVEDGGPVDYTLTLAIERASLLSGNPIICNARTVPVSTDEASCPIATDPPGPPVGLSQVVSANTETSAVVQWRSPAMTGGSGVNINEYKVTVNGGMTQTVSHDDSGDVFTATITVPQFNTSYSVSVTAINSCGLSSQPATTTVFIEARVPPQPTVQSLVMYCDVPLSGGRPVVLNWTRGERQVGVVYPGEETTVDLTPGGTICSLLSTPNTSCTAAITSDCTNYNISITLSNDVGSSQISIIFNSAPVGVKEGESPAGGPAVVVSLNPLCRSVPYTVGLSFGVRENSGVTCLPQQNVTANILPGTPVILPINVTTLPLADGQQYCFTVPQLNIEGDLPTASTSTCTDTREEKESISTGVAVAISTIITLLVSLPVGVVIGSCGTLFAIRRGGERGERKKKKREELVAAIYEEPVHSVETAIPLSENQAYGQVSSQR</sequence>
<feature type="transmembrane region" description="Helical" evidence="1">
    <location>
        <begin position="460"/>
        <end position="489"/>
    </location>
</feature>
<evidence type="ECO:0000256" key="2">
    <source>
        <dbReference type="SAM" id="SignalP"/>
    </source>
</evidence>
<proteinExistence type="predicted"/>
<dbReference type="Pfam" id="PF00041">
    <property type="entry name" value="fn3"/>
    <property type="match status" value="1"/>
</dbReference>
<dbReference type="AlphaFoldDB" id="A0AA35S813"/>